<organism evidence="1 2">
    <name type="scientific">Clostridium intestinale DSM 6191</name>
    <dbReference type="NCBI Taxonomy" id="1121320"/>
    <lineage>
        <taxon>Bacteria</taxon>
        <taxon>Bacillati</taxon>
        <taxon>Bacillota</taxon>
        <taxon>Clostridia</taxon>
        <taxon>Eubacteriales</taxon>
        <taxon>Clostridiaceae</taxon>
        <taxon>Clostridium</taxon>
    </lineage>
</organism>
<protein>
    <submittedName>
        <fullName evidence="1">Uncharacterized protein</fullName>
    </submittedName>
</protein>
<dbReference type="Proteomes" id="UP000184241">
    <property type="component" value="Unassembled WGS sequence"/>
</dbReference>
<reference evidence="1 2" key="1">
    <citation type="submission" date="2016-11" db="EMBL/GenBank/DDBJ databases">
        <authorList>
            <person name="Jaros S."/>
            <person name="Januszkiewicz K."/>
            <person name="Wedrychowicz H."/>
        </authorList>
    </citation>
    <scope>NUCLEOTIDE SEQUENCE [LARGE SCALE GENOMIC DNA]</scope>
    <source>
        <strain evidence="1 2">DSM 6191</strain>
    </source>
</reference>
<sequence length="147" mass="17255">MIRTVVCEKEGCSGNSFYLENKDEKLILTCKECGSNYEIDVSYYDYTLLSECSRCRNDTFKIFRDRDKEGIYLKCVECGGPPEHIYLDEYGNQINYESKILNDVKDRITLLDQRMFSLEKKMEELENGQDLIEESLAYVSKFLTERS</sequence>
<gene>
    <name evidence="1" type="ORF">SAMN02745941_04604</name>
</gene>
<accession>A0A1M6FBC8</accession>
<evidence type="ECO:0000313" key="1">
    <source>
        <dbReference type="EMBL" id="SHI95010.1"/>
    </source>
</evidence>
<dbReference type="AlphaFoldDB" id="A0A1M6FBC8"/>
<name>A0A1M6FBC8_9CLOT</name>
<proteinExistence type="predicted"/>
<dbReference type="EMBL" id="FQXU01000027">
    <property type="protein sequence ID" value="SHI95010.1"/>
    <property type="molecule type" value="Genomic_DNA"/>
</dbReference>
<dbReference type="RefSeq" id="WP_021803804.1">
    <property type="nucleotide sequence ID" value="NZ_FQXU01000027.1"/>
</dbReference>
<evidence type="ECO:0000313" key="2">
    <source>
        <dbReference type="Proteomes" id="UP000184241"/>
    </source>
</evidence>